<dbReference type="PANTHER" id="PTHR36498:SF1">
    <property type="entry name" value="TATA-BINDING PROTEIN-ASSOCIATED FACTOR 172"/>
    <property type="match status" value="1"/>
</dbReference>
<dbReference type="Pfam" id="PF00176">
    <property type="entry name" value="SNF2-rel_dom"/>
    <property type="match status" value="1"/>
</dbReference>
<dbReference type="GO" id="GO:0005524">
    <property type="term" value="F:ATP binding"/>
    <property type="evidence" value="ECO:0007669"/>
    <property type="project" value="InterPro"/>
</dbReference>
<evidence type="ECO:0000259" key="6">
    <source>
        <dbReference type="PROSITE" id="PS51194"/>
    </source>
</evidence>
<dbReference type="SUPFAM" id="SSF52540">
    <property type="entry name" value="P-loop containing nucleoside triphosphate hydrolases"/>
    <property type="match status" value="2"/>
</dbReference>
<dbReference type="InterPro" id="IPR022707">
    <property type="entry name" value="Mot1_central_dom"/>
</dbReference>
<evidence type="ECO:0000259" key="5">
    <source>
        <dbReference type="PROSITE" id="PS51192"/>
    </source>
</evidence>
<dbReference type="SMART" id="SM00490">
    <property type="entry name" value="HELICc"/>
    <property type="match status" value="1"/>
</dbReference>
<dbReference type="PANTHER" id="PTHR36498">
    <property type="entry name" value="TATA-BINDING PROTEIN-ASSOCIATED FACTOR 172"/>
    <property type="match status" value="1"/>
</dbReference>
<accession>A0A0N7L758</accession>
<dbReference type="RefSeq" id="XP_024582524.1">
    <property type="nucleotide sequence ID" value="XM_024716980.1"/>
</dbReference>
<evidence type="ECO:0000313" key="8">
    <source>
        <dbReference type="Proteomes" id="UP000054928"/>
    </source>
</evidence>
<keyword evidence="8" id="KW-1185">Reference proteome</keyword>
<feature type="domain" description="Helicase C-terminal" evidence="6">
    <location>
        <begin position="1553"/>
        <end position="1726"/>
    </location>
</feature>
<dbReference type="OMA" id="WYSDIAC"/>
<keyword evidence="2" id="KW-0067">ATP-binding</keyword>
<evidence type="ECO:0000313" key="7">
    <source>
        <dbReference type="EMBL" id="CEG46155.1"/>
    </source>
</evidence>
<dbReference type="Proteomes" id="UP000054928">
    <property type="component" value="Unassembled WGS sequence"/>
</dbReference>
<dbReference type="STRING" id="4781.A0A0N7L758"/>
<dbReference type="GO" id="GO:0004386">
    <property type="term" value="F:helicase activity"/>
    <property type="evidence" value="ECO:0007669"/>
    <property type="project" value="UniProtKB-KW"/>
</dbReference>
<organism evidence="7 8">
    <name type="scientific">Plasmopara halstedii</name>
    <name type="common">Downy mildew of sunflower</name>
    <dbReference type="NCBI Taxonomy" id="4781"/>
    <lineage>
        <taxon>Eukaryota</taxon>
        <taxon>Sar</taxon>
        <taxon>Stramenopiles</taxon>
        <taxon>Oomycota</taxon>
        <taxon>Peronosporomycetes</taxon>
        <taxon>Peronosporales</taxon>
        <taxon>Peronosporaceae</taxon>
        <taxon>Plasmopara</taxon>
    </lineage>
</organism>
<evidence type="ECO:0000256" key="2">
    <source>
        <dbReference type="ARBA" id="ARBA00022806"/>
    </source>
</evidence>
<dbReference type="GeneID" id="36397629"/>
<feature type="domain" description="Helicase ATP-binding" evidence="5">
    <location>
        <begin position="1226"/>
        <end position="1399"/>
    </location>
</feature>
<dbReference type="InterPro" id="IPR001650">
    <property type="entry name" value="Helicase_C-like"/>
</dbReference>
<dbReference type="OrthoDB" id="10252227at2759"/>
<dbReference type="Gene3D" id="3.40.50.10810">
    <property type="entry name" value="Tandem AAA-ATPase domain"/>
    <property type="match status" value="1"/>
</dbReference>
<dbReference type="GO" id="GO:0003677">
    <property type="term" value="F:DNA binding"/>
    <property type="evidence" value="ECO:0007669"/>
    <property type="project" value="UniProtKB-KW"/>
</dbReference>
<protein>
    <submittedName>
        <fullName evidence="7">Transcriptional accessory protein</fullName>
    </submittedName>
</protein>
<dbReference type="InterPro" id="IPR011989">
    <property type="entry name" value="ARM-like"/>
</dbReference>
<dbReference type="PROSITE" id="PS51194">
    <property type="entry name" value="HELICASE_CTER"/>
    <property type="match status" value="1"/>
</dbReference>
<keyword evidence="3" id="KW-0238">DNA-binding</keyword>
<keyword evidence="1" id="KW-0378">Hydrolase</keyword>
<keyword evidence="2" id="KW-0547">Nucleotide-binding</keyword>
<dbReference type="SUPFAM" id="SSF48371">
    <property type="entry name" value="ARM repeat"/>
    <property type="match status" value="1"/>
</dbReference>
<reference evidence="8" key="1">
    <citation type="submission" date="2014-09" db="EMBL/GenBank/DDBJ databases">
        <authorList>
            <person name="Sharma Rahul"/>
            <person name="Thines Marco"/>
        </authorList>
    </citation>
    <scope>NUCLEOTIDE SEQUENCE [LARGE SCALE GENOMIC DNA]</scope>
</reference>
<proteinExistence type="predicted"/>
<dbReference type="Pfam" id="PF00271">
    <property type="entry name" value="Helicase_C"/>
    <property type="match status" value="1"/>
</dbReference>
<dbReference type="EMBL" id="CCYD01002047">
    <property type="protein sequence ID" value="CEG46155.1"/>
    <property type="molecule type" value="Genomic_DNA"/>
</dbReference>
<feature type="region of interest" description="Disordered" evidence="4">
    <location>
        <begin position="234"/>
        <end position="254"/>
    </location>
</feature>
<dbReference type="InterPro" id="IPR000330">
    <property type="entry name" value="SNF2_N"/>
</dbReference>
<dbReference type="Gene3D" id="1.25.10.10">
    <property type="entry name" value="Leucine-rich Repeat Variant"/>
    <property type="match status" value="2"/>
</dbReference>
<evidence type="ECO:0000256" key="1">
    <source>
        <dbReference type="ARBA" id="ARBA00022801"/>
    </source>
</evidence>
<name>A0A0N7L758_PLAHL</name>
<evidence type="ECO:0000256" key="4">
    <source>
        <dbReference type="SAM" id="MobiDB-lite"/>
    </source>
</evidence>
<dbReference type="CDD" id="cd18793">
    <property type="entry name" value="SF2_C_SNF"/>
    <property type="match status" value="1"/>
</dbReference>
<dbReference type="InterPro" id="IPR038718">
    <property type="entry name" value="SNF2-like_sf"/>
</dbReference>
<evidence type="ECO:0000256" key="3">
    <source>
        <dbReference type="ARBA" id="ARBA00023125"/>
    </source>
</evidence>
<dbReference type="InterPro" id="IPR016024">
    <property type="entry name" value="ARM-type_fold"/>
</dbReference>
<dbReference type="SMART" id="SM00487">
    <property type="entry name" value="DEXDc"/>
    <property type="match status" value="1"/>
</dbReference>
<dbReference type="Pfam" id="PF12054">
    <property type="entry name" value="DUF3535"/>
    <property type="match status" value="1"/>
</dbReference>
<dbReference type="GO" id="GO:0017025">
    <property type="term" value="F:TBP-class protein binding"/>
    <property type="evidence" value="ECO:0007669"/>
    <property type="project" value="InterPro"/>
</dbReference>
<dbReference type="InterPro" id="IPR044972">
    <property type="entry name" value="Mot1"/>
</dbReference>
<keyword evidence="2" id="KW-0347">Helicase</keyword>
<dbReference type="InterPro" id="IPR014001">
    <property type="entry name" value="Helicase_ATP-bd"/>
</dbReference>
<sequence length="1794" mass="200995">MSIPVIQNTKNYECPCNAPGEPIPARSREDGSCLQIRENAAEKLGEAAACSPDVCASILQQLRPLIVDKNWDVRVAASKCLDVVGRSLRIEDENIAETFAFVSLGSHQSCYNALSLKMVDINKVVKEGAPLLRSGGEEYYYKTNLTDPERRVHAAKQRRLLLKRLSGSERPIWDTQEDLLTKQLLPRLNRDHAQEIANDIEASEVMADMEEYLAENASRKPAIDLLPLSIRRKRHSNADKSSAKRLKSNQDYPNKVNMQPEGGSMFEGWASDFNHSSKATIVASLVSDLFDSMFDSKWEVRHGALLSLRQILLSAHFTAAVEIFCISAEKPSKRDLIDTWLEECLIRCICVLALDQFVDFSADGSVSPVREVCAQVFGILLGNLSSKAKLVRYLHVVRILFQGSMWQACHGGLLGLKYLVQAHKRHAPALLPFFFHDILMTFSLPNTVEDVVVLAADMLKNFVTFMENVRCEDLKNAAQLLWKSLRLYESADLAITSIVQALEAWYNHSGVAKILQSSNEVQTASWSNIFLTIPKVHHYSPQVRASSAKCVAAIFSNGDLASSSKFVNFSTVFLPHLLLQLFSDKNEYVQESLLIAWRQVVSSLSKKELLLPVIGKQLPKWMALMWSPDEIDCLDVRVEDIDNGLSRYEERYCTDQNLPKDLFLCVKFAEAIGYAAAYVPLSSSCMTRLVDKIRGNFFSSSGGRQCAALVVLTKWSYYENHLNAEHRHDQSRLEHLQNVIGPLLTTFADNHWKRAQSDTACEGGLFYLEQLCFLKRVKQMEGRIIEIFSSKDILIKPMERSKSLLIADISRQTAEHVASFPYGKLRDYPEAFKMAHFKRQDLFMVDENVQQSFFRFYHRIQGLGSSLYCELLPNPKQSGFLIKALMNSIKKEEEIAFRTILAQTIAKFVAGRVHTQKKCVAKIITNLCNNASAMVGVSYDCVDATGGGKLFRNNCSTSFSPEVTKETEIRVAGTKAALQEICNRFGGNVFIMCPALDDAISKAWKQRNIDESTIQRCMHLIMVVAPFVSSGAMKTCLSWLHPLAQLIKQPYQDLYTRCAVAHGVATICKSAEGQHREDAMFIVYTTIFATFSVTESVISSDSLEGAVVVLECIVHTLDSDIIPYVPSLVHYAMKTMSSQFTLIRTCAAKILADLVPLIPLQMDLKLRDLDLQLSCLNTIVMENAVSRTFLQGLMVGKAIQHIDVRSLLTPETSLRLYQQHGVDWLCFLANNNLHGILADDMGLGKTIQVLSAMAATLAAVTEGNPVNPCMIVCPPIIVHHWMQEVKNHLSGVFASIVDYSVPAIDRKKINCQKGFLKSRLGPTLIITTYTILRAEIKFLSSIDYMYVVLDEAHLVRNPATELFRAVLKLRTSHRVALSGTPLQNNVTDLWALFEFLMPGYLGDFGMFRREFALPIAKSKERNSTTVQKEQAAIAITRLHQKVLPFILRRTKDQVLNELPPKIISNVLLSMSPLQNRLYSLTSSVENDMTKSVKFSESMLQKAKVPTNVLANLQLLRKVCVHPALVADQSVTHGLSSKEKEVLWDWKSSGKMVGLHDLLVECCDIATQSQNCYQTPIFNSGDTSSSTHRCLVFAQLQKTLDLTEQMLQNALPRVTYRRLDGQISLAKRAGIVQQFNVDSSISILLLTTSLGGLGLTLTGADTVIFLEHSWNPFIDKQAMDRAHRIGQTRTVRVFRLIMKDTLEEYIVDLQEYKEKVAATVVQKNDAQSGMHTNTKGMLDLLRTSSATLSANDFCGENDKQVAESLPQGARELLDQIGELWDEAQYKSLAYPETII</sequence>
<dbReference type="GO" id="GO:0016887">
    <property type="term" value="F:ATP hydrolysis activity"/>
    <property type="evidence" value="ECO:0007669"/>
    <property type="project" value="InterPro"/>
</dbReference>
<dbReference type="Gene3D" id="3.40.50.300">
    <property type="entry name" value="P-loop containing nucleotide triphosphate hydrolases"/>
    <property type="match status" value="1"/>
</dbReference>
<dbReference type="InterPro" id="IPR049730">
    <property type="entry name" value="SNF2/RAD54-like_C"/>
</dbReference>
<dbReference type="PROSITE" id="PS51192">
    <property type="entry name" value="HELICASE_ATP_BIND_1"/>
    <property type="match status" value="1"/>
</dbReference>
<dbReference type="InterPro" id="IPR027417">
    <property type="entry name" value="P-loop_NTPase"/>
</dbReference>